<keyword evidence="11" id="KW-0472">Membrane</keyword>
<evidence type="ECO:0000256" key="2">
    <source>
        <dbReference type="ARBA" id="ARBA00004389"/>
    </source>
</evidence>
<evidence type="ECO:0000256" key="4">
    <source>
        <dbReference type="ARBA" id="ARBA00004991"/>
    </source>
</evidence>
<keyword evidence="10" id="KW-0443">Lipid metabolism</keyword>
<comment type="pathway">
    <text evidence="3">Lipid metabolism; sphingolipid metabolism.</text>
</comment>
<dbReference type="PANTHER" id="PTHR42735">
    <property type="match status" value="1"/>
</dbReference>
<dbReference type="GO" id="GO:0005789">
    <property type="term" value="C:endoplasmic reticulum membrane"/>
    <property type="evidence" value="ECO:0007669"/>
    <property type="project" value="UniProtKB-SubCell"/>
</dbReference>
<evidence type="ECO:0000256" key="9">
    <source>
        <dbReference type="ARBA" id="ARBA00022989"/>
    </source>
</evidence>
<evidence type="ECO:0000256" key="1">
    <source>
        <dbReference type="ARBA" id="ARBA00001933"/>
    </source>
</evidence>
<dbReference type="InterPro" id="IPR015421">
    <property type="entry name" value="PyrdxlP-dep_Trfase_major"/>
</dbReference>
<keyword evidence="6" id="KW-0256">Endoplasmic reticulum</keyword>
<dbReference type="Pfam" id="PF00282">
    <property type="entry name" value="Pyridoxal_deC"/>
    <property type="match status" value="1"/>
</dbReference>
<reference evidence="18 19" key="1">
    <citation type="submission" date="2020-06" db="EMBL/GenBank/DDBJ databases">
        <authorList>
            <person name="Li R."/>
            <person name="Bekaert M."/>
        </authorList>
    </citation>
    <scope>NUCLEOTIDE SEQUENCE [LARGE SCALE GENOMIC DNA]</scope>
    <source>
        <strain evidence="19">wild</strain>
    </source>
</reference>
<dbReference type="CDD" id="cd06450">
    <property type="entry name" value="DOPA_deC_like"/>
    <property type="match status" value="1"/>
</dbReference>
<keyword evidence="7 16" id="KW-0663">Pyridoxal phosphate</keyword>
<dbReference type="Proteomes" id="UP000507470">
    <property type="component" value="Unassembled WGS sequence"/>
</dbReference>
<evidence type="ECO:0000313" key="19">
    <source>
        <dbReference type="Proteomes" id="UP000507470"/>
    </source>
</evidence>
<dbReference type="GO" id="GO:0008117">
    <property type="term" value="F:sphinganine-1-phosphate aldolase activity"/>
    <property type="evidence" value="ECO:0007669"/>
    <property type="project" value="UniProtKB-EC"/>
</dbReference>
<evidence type="ECO:0000256" key="8">
    <source>
        <dbReference type="ARBA" id="ARBA00022919"/>
    </source>
</evidence>
<evidence type="ECO:0000256" key="16">
    <source>
        <dbReference type="PIRSR" id="PIRSR602129-50"/>
    </source>
</evidence>
<comment type="pathway">
    <text evidence="4">Sphingolipid metabolism.</text>
</comment>
<dbReference type="SUPFAM" id="SSF53383">
    <property type="entry name" value="PLP-dependent transferases"/>
    <property type="match status" value="1"/>
</dbReference>
<keyword evidence="9" id="KW-1133">Transmembrane helix</keyword>
<dbReference type="OrthoDB" id="10254570at2759"/>
<accession>A0A6J8DL82</accession>
<evidence type="ECO:0000256" key="7">
    <source>
        <dbReference type="ARBA" id="ARBA00022898"/>
    </source>
</evidence>
<dbReference type="GO" id="GO:0019752">
    <property type="term" value="P:carboxylic acid metabolic process"/>
    <property type="evidence" value="ECO:0007669"/>
    <property type="project" value="InterPro"/>
</dbReference>
<organism evidence="18 19">
    <name type="scientific">Mytilus coruscus</name>
    <name type="common">Sea mussel</name>
    <dbReference type="NCBI Taxonomy" id="42192"/>
    <lineage>
        <taxon>Eukaryota</taxon>
        <taxon>Metazoa</taxon>
        <taxon>Spiralia</taxon>
        <taxon>Lophotrochozoa</taxon>
        <taxon>Mollusca</taxon>
        <taxon>Bivalvia</taxon>
        <taxon>Autobranchia</taxon>
        <taxon>Pteriomorphia</taxon>
        <taxon>Mytilida</taxon>
        <taxon>Mytiloidea</taxon>
        <taxon>Mytilidae</taxon>
        <taxon>Mytilinae</taxon>
        <taxon>Mytilus</taxon>
    </lineage>
</organism>
<feature type="modified residue" description="N6-(pyridoxal phosphate)lysine" evidence="16">
    <location>
        <position position="369"/>
    </location>
</feature>
<dbReference type="Gene3D" id="6.10.140.2150">
    <property type="match status" value="1"/>
</dbReference>
<dbReference type="FunFam" id="3.90.1150.10:FF:000247">
    <property type="entry name" value="Sphingosine phosphate lyase, putative"/>
    <property type="match status" value="1"/>
</dbReference>
<gene>
    <name evidence="18" type="ORF">MCOR_42687</name>
</gene>
<dbReference type="EMBL" id="CACVKT020007641">
    <property type="protein sequence ID" value="CAC5409393.1"/>
    <property type="molecule type" value="Genomic_DNA"/>
</dbReference>
<keyword evidence="8" id="KW-0746">Sphingolipid metabolism</keyword>
<evidence type="ECO:0000256" key="6">
    <source>
        <dbReference type="ARBA" id="ARBA00022824"/>
    </source>
</evidence>
<evidence type="ECO:0000256" key="12">
    <source>
        <dbReference type="ARBA" id="ARBA00023239"/>
    </source>
</evidence>
<dbReference type="PANTHER" id="PTHR42735:SF6">
    <property type="entry name" value="SPHINGOSINE-1-PHOSPHATE LYASE 1"/>
    <property type="match status" value="1"/>
</dbReference>
<dbReference type="Gene3D" id="3.40.640.10">
    <property type="entry name" value="Type I PLP-dependent aspartate aminotransferase-like (Major domain)"/>
    <property type="match status" value="1"/>
</dbReference>
<dbReference type="InterPro" id="IPR002129">
    <property type="entry name" value="PyrdxlP-dep_de-COase"/>
</dbReference>
<dbReference type="FunFam" id="3.40.640.10:FF:000020">
    <property type="entry name" value="sphingosine-1-phosphate lyase 1"/>
    <property type="match status" value="1"/>
</dbReference>
<evidence type="ECO:0000256" key="5">
    <source>
        <dbReference type="ARBA" id="ARBA00022692"/>
    </source>
</evidence>
<dbReference type="FunFam" id="6.10.140.2150:FF:000001">
    <property type="entry name" value="Sphingosine-1-phosphate lyase 1"/>
    <property type="match status" value="1"/>
</dbReference>
<evidence type="ECO:0000256" key="10">
    <source>
        <dbReference type="ARBA" id="ARBA00023098"/>
    </source>
</evidence>
<protein>
    <recommendedName>
        <fullName evidence="14">sphinganine-1-phosphate aldolase</fullName>
        <ecNumber evidence="14">4.1.2.27</ecNumber>
    </recommendedName>
    <alternativeName>
        <fullName evidence="15">Sphingosine-1-phosphate aldolase</fullName>
    </alternativeName>
</protein>
<dbReference type="AlphaFoldDB" id="A0A6J8DL82"/>
<keyword evidence="12 17" id="KW-0456">Lyase</keyword>
<comment type="cofactor">
    <cofactor evidence="1 16 17">
        <name>pyridoxal 5'-phosphate</name>
        <dbReference type="ChEBI" id="CHEBI:597326"/>
    </cofactor>
</comment>
<dbReference type="EC" id="4.1.2.27" evidence="14"/>
<keyword evidence="19" id="KW-1185">Reference proteome</keyword>
<dbReference type="InterPro" id="IPR015424">
    <property type="entry name" value="PyrdxlP-dep_Trfase"/>
</dbReference>
<evidence type="ECO:0000313" key="18">
    <source>
        <dbReference type="EMBL" id="CAC5409393.1"/>
    </source>
</evidence>
<dbReference type="InterPro" id="IPR015422">
    <property type="entry name" value="PyrdxlP-dep_Trfase_small"/>
</dbReference>
<dbReference type="GO" id="GO:0030149">
    <property type="term" value="P:sphingolipid catabolic process"/>
    <property type="evidence" value="ECO:0007669"/>
    <property type="project" value="TreeGrafter"/>
</dbReference>
<comment type="subcellular location">
    <subcellularLocation>
        <location evidence="2">Endoplasmic reticulum membrane</location>
        <topology evidence="2">Single-pass membrane protein</topology>
    </subcellularLocation>
</comment>
<evidence type="ECO:0000256" key="17">
    <source>
        <dbReference type="RuleBase" id="RU000382"/>
    </source>
</evidence>
<evidence type="ECO:0000256" key="11">
    <source>
        <dbReference type="ARBA" id="ARBA00023136"/>
    </source>
</evidence>
<dbReference type="GO" id="GO:0030170">
    <property type="term" value="F:pyridoxal phosphate binding"/>
    <property type="evidence" value="ECO:0007669"/>
    <property type="project" value="InterPro"/>
</dbReference>
<name>A0A6J8DL82_MYTCO</name>
<dbReference type="InterPro" id="IPR050477">
    <property type="entry name" value="GrpII_AminoAcid_Decarb"/>
</dbReference>
<comment type="similarity">
    <text evidence="13">Belongs to the group II decarboxylase family. Sphingosine-1-phosphate lyase subfamily.</text>
</comment>
<keyword evidence="5" id="KW-0812">Transmembrane</keyword>
<dbReference type="Gene3D" id="3.90.1150.10">
    <property type="entry name" value="Aspartate Aminotransferase, domain 1"/>
    <property type="match status" value="1"/>
</dbReference>
<sequence length="571" mass="63648">MVHFSLTAATDMVQSKQSKARDMDPAFAGLDIVKDKINSVCQNLQPWQVVLYTCGTTVVVISVKNFIFNEEEDLVPRMKKKFFRLVKMIPQVKKKIKEEKKKMSNEMEESFHKQVEGYILALPAKGLPMDSVIDELKKYQQIAGIDWESGLVSGTVYNGDPKLTDLMSKTYGMFAWTNPLHADVFPDIRKMEAEVVRMCCSMFNGDSDTAGTMTSGGTESILMACLAYRNIARDRGVNIPEIIAPITVHAAFDKAASYFRMKLTHIPIDEETRMVDIKAMRRAINKNTCMLVGSAPNFPHGIIDSIEEICQLGLKYNIPTSSHLYKCHFHVDCCLGGFLVPFMEKAGYKIPMCDFRVDGVTSISADTHKYAFAPKGSSVILYRNKDIRQRQFFVQPNWPGGIYATSSMGGSRAGAIIAACWATLVYFGEEGYVNSTRKIIATTRKITDGLRKIKGMKVYGDPLMSVIGFGSDEFNIFRLADYMTSKGWALNSLQYPNSVHLCVTFVHTHEGVAERFLGDVQNGVTEILKDPNSEIGGMGAIYGMAQTIPDKSMVTELVGCFLDALYSTDKH</sequence>
<evidence type="ECO:0000256" key="13">
    <source>
        <dbReference type="ARBA" id="ARBA00038302"/>
    </source>
</evidence>
<proteinExistence type="inferred from homology"/>
<evidence type="ECO:0000256" key="14">
    <source>
        <dbReference type="ARBA" id="ARBA00038965"/>
    </source>
</evidence>
<evidence type="ECO:0000256" key="15">
    <source>
        <dbReference type="ARBA" id="ARBA00042568"/>
    </source>
</evidence>
<evidence type="ECO:0000256" key="3">
    <source>
        <dbReference type="ARBA" id="ARBA00004760"/>
    </source>
</evidence>